<evidence type="ECO:0000313" key="2">
    <source>
        <dbReference type="EMBL" id="ABM02688.1"/>
    </source>
</evidence>
<evidence type="ECO:0000256" key="1">
    <source>
        <dbReference type="SAM" id="MobiDB-lite"/>
    </source>
</evidence>
<dbReference type="eggNOG" id="COG0484">
    <property type="taxonomic scope" value="Bacteria"/>
</dbReference>
<keyword evidence="3" id="KW-1185">Reference proteome</keyword>
<dbReference type="HOGENOM" id="CLU_3102944_0_0_6"/>
<organism evidence="2 3">
    <name type="scientific">Psychromonas ingrahamii (strain DSM 17664 / CCUG 51855 / 37)</name>
    <dbReference type="NCBI Taxonomy" id="357804"/>
    <lineage>
        <taxon>Bacteria</taxon>
        <taxon>Pseudomonadati</taxon>
        <taxon>Pseudomonadota</taxon>
        <taxon>Gammaproteobacteria</taxon>
        <taxon>Alteromonadales</taxon>
        <taxon>Psychromonadaceae</taxon>
        <taxon>Psychromonas</taxon>
    </lineage>
</organism>
<reference evidence="2 3" key="1">
    <citation type="submission" date="2007-01" db="EMBL/GenBank/DDBJ databases">
        <title>Complete sequence of Psychromonas ingrahamii 37.</title>
        <authorList>
            <consortium name="US DOE Joint Genome Institute"/>
            <person name="Copeland A."/>
            <person name="Lucas S."/>
            <person name="Lapidus A."/>
            <person name="Barry K."/>
            <person name="Detter J.C."/>
            <person name="Glavina del Rio T."/>
            <person name="Hammon N."/>
            <person name="Israni S."/>
            <person name="Dalin E."/>
            <person name="Tice H."/>
            <person name="Pitluck S."/>
            <person name="Thompson L.S."/>
            <person name="Brettin T."/>
            <person name="Bruce D."/>
            <person name="Han C."/>
            <person name="Tapia R."/>
            <person name="Schmutz J."/>
            <person name="Larimer F."/>
            <person name="Land M."/>
            <person name="Hauser L."/>
            <person name="Kyrpides N."/>
            <person name="Ivanova N."/>
            <person name="Staley J."/>
            <person name="Richardson P."/>
        </authorList>
    </citation>
    <scope>NUCLEOTIDE SEQUENCE [LARGE SCALE GENOMIC DNA]</scope>
    <source>
        <strain evidence="2 3">37</strain>
    </source>
</reference>
<sequence length="51" mass="5800">MSGTRQKSKGLRKKVRLRYRKELAQFEKTNSKGTAPVRPKGHLVIGGQHHC</sequence>
<dbReference type="EMBL" id="CP000510">
    <property type="protein sequence ID" value="ABM02688.1"/>
    <property type="molecule type" value="Genomic_DNA"/>
</dbReference>
<dbReference type="Proteomes" id="UP000000639">
    <property type="component" value="Chromosome"/>
</dbReference>
<proteinExistence type="predicted"/>
<accession>A1ST73</accession>
<evidence type="ECO:0000313" key="3">
    <source>
        <dbReference type="Proteomes" id="UP000000639"/>
    </source>
</evidence>
<protein>
    <submittedName>
        <fullName evidence="2">Uncharacterized protein</fullName>
    </submittedName>
</protein>
<name>A1ST73_PSYIN</name>
<dbReference type="KEGG" id="pin:Ping_0845"/>
<feature type="region of interest" description="Disordered" evidence="1">
    <location>
        <begin position="25"/>
        <end position="51"/>
    </location>
</feature>
<gene>
    <name evidence="2" type="ordered locus">Ping_0845</name>
</gene>
<dbReference type="AlphaFoldDB" id="A1ST73"/>